<sequence length="65" mass="6790">MNTTREYRPAFFIIGAALLGVLAVILTPGLFEDFGTARLVAVLALTAGAVCLAVAAVRLRRAGTE</sequence>
<feature type="transmembrane region" description="Helical" evidence="1">
    <location>
        <begin position="12"/>
        <end position="31"/>
    </location>
</feature>
<protein>
    <submittedName>
        <fullName evidence="2">Uncharacterized protein</fullName>
    </submittedName>
</protein>
<evidence type="ECO:0000313" key="2">
    <source>
        <dbReference type="EMBL" id="QWQ35020.1"/>
    </source>
</evidence>
<dbReference type="KEGG" id="asun:KG104_10825"/>
<keyword evidence="1" id="KW-0472">Membrane</keyword>
<name>A0A975S3V4_9MICC</name>
<organism evidence="2 3">
    <name type="scientific">Arthrobacter sunyaminii</name>
    <dbReference type="NCBI Taxonomy" id="2816859"/>
    <lineage>
        <taxon>Bacteria</taxon>
        <taxon>Bacillati</taxon>
        <taxon>Actinomycetota</taxon>
        <taxon>Actinomycetes</taxon>
        <taxon>Micrococcales</taxon>
        <taxon>Micrococcaceae</taxon>
        <taxon>Arthrobacter</taxon>
    </lineage>
</organism>
<keyword evidence="3" id="KW-1185">Reference proteome</keyword>
<evidence type="ECO:0000313" key="3">
    <source>
        <dbReference type="Proteomes" id="UP000680588"/>
    </source>
</evidence>
<feature type="transmembrane region" description="Helical" evidence="1">
    <location>
        <begin position="37"/>
        <end position="59"/>
    </location>
</feature>
<reference evidence="2" key="1">
    <citation type="submission" date="2021-06" db="EMBL/GenBank/DDBJ databases">
        <title>Novel species in genus Arthrobacter.</title>
        <authorList>
            <person name="Zhang G."/>
        </authorList>
    </citation>
    <scope>NUCLEOTIDE SEQUENCE</scope>
    <source>
        <strain evidence="2">Zg-ZUI122</strain>
    </source>
</reference>
<keyword evidence="1" id="KW-0812">Transmembrane</keyword>
<gene>
    <name evidence="2" type="ORF">KG104_10825</name>
</gene>
<dbReference type="EMBL" id="CP076456">
    <property type="protein sequence ID" value="QWQ35020.1"/>
    <property type="molecule type" value="Genomic_DNA"/>
</dbReference>
<proteinExistence type="predicted"/>
<accession>A0A975S3V4</accession>
<evidence type="ECO:0000256" key="1">
    <source>
        <dbReference type="SAM" id="Phobius"/>
    </source>
</evidence>
<dbReference type="Proteomes" id="UP000680588">
    <property type="component" value="Chromosome"/>
</dbReference>
<dbReference type="AlphaFoldDB" id="A0A975S3V4"/>
<dbReference type="RefSeq" id="WP_207347007.1">
    <property type="nucleotide sequence ID" value="NZ_CP076456.1"/>
</dbReference>
<keyword evidence="1" id="KW-1133">Transmembrane helix</keyword>